<feature type="region of interest" description="Disordered" evidence="1">
    <location>
        <begin position="1"/>
        <end position="34"/>
    </location>
</feature>
<feature type="region of interest" description="Disordered" evidence="1">
    <location>
        <begin position="320"/>
        <end position="356"/>
    </location>
</feature>
<dbReference type="InterPro" id="IPR011992">
    <property type="entry name" value="EF-hand-dom_pair"/>
</dbReference>
<dbReference type="AlphaFoldDB" id="A0A1Q9F5U8"/>
<protein>
    <submittedName>
        <fullName evidence="2">Uncharacterized protein</fullName>
    </submittedName>
</protein>
<evidence type="ECO:0000256" key="1">
    <source>
        <dbReference type="SAM" id="MobiDB-lite"/>
    </source>
</evidence>
<sequence>MAPSSLPETPRSSRVAPLQLPETPRIAKRAEPLPERSRLFRAWQATNAGPAADVLFSLLPGGRSVVPTPTLGTPVSSRPSPGPSTPSTPLMTPPLTSPPAQRPSTVSSSPVANSIGTGAISICPPDGANFLQRRSFQRLSEAVEYTEKFKGCCRRRFGSLVRAWRQFLDPKGLGRVGFVQFCDAARTMGFERVSIIWKVLDCEGSKFITLGMWDPPAYRALMEFRHICFREYGGPLEAFRFALDPDGNGCCRKEVLANFLEYADYTGCVDTLWNSLDECRGGFITVAELQFLLNWTGEAFSAESMDRDFGFHHEKLRRLQEQRKKERSKRKAEMSRQKQERDSIVHGRTIRHTQAPPPYTSEAIHVLVHMTVEFLVALAFVLFLEAGCVDGLGWL</sequence>
<comment type="caution">
    <text evidence="2">The sequence shown here is derived from an EMBL/GenBank/DDBJ whole genome shotgun (WGS) entry which is preliminary data.</text>
</comment>
<dbReference type="OrthoDB" id="417106at2759"/>
<keyword evidence="3" id="KW-1185">Reference proteome</keyword>
<evidence type="ECO:0000313" key="3">
    <source>
        <dbReference type="Proteomes" id="UP000186817"/>
    </source>
</evidence>
<feature type="compositionally biased region" description="Basic and acidic residues" evidence="1">
    <location>
        <begin position="331"/>
        <end position="345"/>
    </location>
</feature>
<organism evidence="2 3">
    <name type="scientific">Symbiodinium microadriaticum</name>
    <name type="common">Dinoflagellate</name>
    <name type="synonym">Zooxanthella microadriatica</name>
    <dbReference type="NCBI Taxonomy" id="2951"/>
    <lineage>
        <taxon>Eukaryota</taxon>
        <taxon>Sar</taxon>
        <taxon>Alveolata</taxon>
        <taxon>Dinophyceae</taxon>
        <taxon>Suessiales</taxon>
        <taxon>Symbiodiniaceae</taxon>
        <taxon>Symbiodinium</taxon>
    </lineage>
</organism>
<feature type="compositionally biased region" description="Polar residues" evidence="1">
    <location>
        <begin position="102"/>
        <end position="111"/>
    </location>
</feature>
<reference evidence="2 3" key="1">
    <citation type="submission" date="2016-02" db="EMBL/GenBank/DDBJ databases">
        <title>Genome analysis of coral dinoflagellate symbionts highlights evolutionary adaptations to a symbiotic lifestyle.</title>
        <authorList>
            <person name="Aranda M."/>
            <person name="Li Y."/>
            <person name="Liew Y.J."/>
            <person name="Baumgarten S."/>
            <person name="Simakov O."/>
            <person name="Wilson M."/>
            <person name="Piel J."/>
            <person name="Ashoor H."/>
            <person name="Bougouffa S."/>
            <person name="Bajic V.B."/>
            <person name="Ryu T."/>
            <person name="Ravasi T."/>
            <person name="Bayer T."/>
            <person name="Micklem G."/>
            <person name="Kim H."/>
            <person name="Bhak J."/>
            <person name="Lajeunesse T.C."/>
            <person name="Voolstra C.R."/>
        </authorList>
    </citation>
    <scope>NUCLEOTIDE SEQUENCE [LARGE SCALE GENOMIC DNA]</scope>
    <source>
        <strain evidence="2 3">CCMP2467</strain>
    </source>
</reference>
<accession>A0A1Q9F5U8</accession>
<feature type="region of interest" description="Disordered" evidence="1">
    <location>
        <begin position="67"/>
        <end position="111"/>
    </location>
</feature>
<dbReference type="SUPFAM" id="SSF47473">
    <property type="entry name" value="EF-hand"/>
    <property type="match status" value="1"/>
</dbReference>
<name>A0A1Q9F5U8_SYMMI</name>
<proteinExistence type="predicted"/>
<feature type="compositionally biased region" description="Pro residues" evidence="1">
    <location>
        <begin position="80"/>
        <end position="101"/>
    </location>
</feature>
<dbReference type="Proteomes" id="UP000186817">
    <property type="component" value="Unassembled WGS sequence"/>
</dbReference>
<feature type="compositionally biased region" description="Polar residues" evidence="1">
    <location>
        <begin position="1"/>
        <end position="12"/>
    </location>
</feature>
<gene>
    <name evidence="2" type="ORF">AK812_SmicGene655</name>
</gene>
<dbReference type="EMBL" id="LSRX01000007">
    <property type="protein sequence ID" value="OLQ15050.1"/>
    <property type="molecule type" value="Genomic_DNA"/>
</dbReference>
<evidence type="ECO:0000313" key="2">
    <source>
        <dbReference type="EMBL" id="OLQ15050.1"/>
    </source>
</evidence>